<dbReference type="PROSITE" id="PS50089">
    <property type="entry name" value="ZF_RING_2"/>
    <property type="match status" value="1"/>
</dbReference>
<keyword evidence="1" id="KW-0479">Metal-binding</keyword>
<evidence type="ECO:0000313" key="7">
    <source>
        <dbReference type="EMBL" id="GAB1221745.1"/>
    </source>
</evidence>
<dbReference type="InterPro" id="IPR001841">
    <property type="entry name" value="Znf_RING"/>
</dbReference>
<organism evidence="7 8">
    <name type="scientific">Entamoeba nuttalli</name>
    <dbReference type="NCBI Taxonomy" id="412467"/>
    <lineage>
        <taxon>Eukaryota</taxon>
        <taxon>Amoebozoa</taxon>
        <taxon>Evosea</taxon>
        <taxon>Archamoebae</taxon>
        <taxon>Mastigamoebida</taxon>
        <taxon>Entamoebidae</taxon>
        <taxon>Entamoeba</taxon>
    </lineage>
</organism>
<accession>A0ABQ0DFW8</accession>
<feature type="coiled-coil region" evidence="5">
    <location>
        <begin position="700"/>
        <end position="727"/>
    </location>
</feature>
<dbReference type="Proteomes" id="UP001628156">
    <property type="component" value="Unassembled WGS sequence"/>
</dbReference>
<dbReference type="EMBL" id="BAAFRS010000083">
    <property type="protein sequence ID" value="GAB1221745.1"/>
    <property type="molecule type" value="Genomic_DNA"/>
</dbReference>
<evidence type="ECO:0000256" key="5">
    <source>
        <dbReference type="SAM" id="Coils"/>
    </source>
</evidence>
<comment type="caution">
    <text evidence="7">The sequence shown here is derived from an EMBL/GenBank/DDBJ whole genome shotgun (WGS) entry which is preliminary data.</text>
</comment>
<keyword evidence="5" id="KW-0175">Coiled coil</keyword>
<name>A0ABQ0DFW8_9EUKA</name>
<evidence type="ECO:0000313" key="8">
    <source>
        <dbReference type="Proteomes" id="UP001628156"/>
    </source>
</evidence>
<sequence length="820" mass="96777">MEEQLFSFPITVLPFRYYNIPKEYEYVKNKADDILLIDKKIIIIYSKNEEHVIVNDSKDIYLQGDIDQYHRVVVVTSEGRLIFLREREIKNEKTSYEEFDINFFFPEELRQRKGCKAVGISFYHVESFEIRAVVFTNDKCIFTLSFFTNQIPINAKTKCVYISSSYKESWNGFGAIETMNGIVVVCCTGKEVGRIVFDKLWHGSYESIDKIEYDNKSNKGSVELIKKEGVYDVIWNSSELFNINPHDKEMIYKFNDTLSFDQTTNELILKKNSLKPFIKKTEFEEKVFVLNTNGGVEVIDDTNGITTSIRIEGKGRWMINDDKTMWILTDQCLYRITKRSNEEKEIINLFKLNEIKDEEEARILIHKELDECQVNSKKKIILYCWSIVMDIKSLQKSGIERRKEYIESIKNTLQLSIKMKEGIDYHIIRYIIEMSGLDDLFIEYCHICNDIEGYINYLINKEQDDEVFKEIKSLFNSSSSFNVSNQTMKAQYFLEKYFSILYYRNNDKTIQFLSSVEFCLFPSFFTGLASFKDQKKSIQFAHQLLLKIESKNGFNLDLCEFIFWGMVRYCTDEELLEFMKEKPIRLECVLNLPLKHHFKNHQRSYLFILENKQMTEEMIEVFIELIKEEKKYEDVEKAIELTYSIAIQDKKEDYLIKIFNAFIKSNCDEITVIQLIKKYSIPINLIIDLVPFQWHNKELIELLTTSIETIGNEIERVQNEIDKTIEITNSSFDFNKSLFTCITNHCSLCNEIIKEKEQFVLFACGHIFHPSCIKKEFTNNKTPFALTHQTQIETECPLCGEHQIQLIDLPYFSPSSYWEL</sequence>
<evidence type="ECO:0000256" key="4">
    <source>
        <dbReference type="PROSITE-ProRule" id="PRU00175"/>
    </source>
</evidence>
<reference evidence="7 8" key="1">
    <citation type="journal article" date="2019" name="PLoS Negl. Trop. Dis.">
        <title>Whole genome sequencing of Entamoeba nuttalli reveals mammalian host-related molecular signatures and a novel octapeptide-repeat surface protein.</title>
        <authorList>
            <person name="Tanaka M."/>
            <person name="Makiuchi T."/>
            <person name="Komiyama T."/>
            <person name="Shiina T."/>
            <person name="Osaki K."/>
            <person name="Tachibana H."/>
        </authorList>
    </citation>
    <scope>NUCLEOTIDE SEQUENCE [LARGE SCALE GENOMIC DNA]</scope>
    <source>
        <strain evidence="7 8">P19-061405</strain>
    </source>
</reference>
<gene>
    <name evidence="7" type="ORF">ENUP19_0083G0128</name>
</gene>
<dbReference type="PANTHER" id="PTHR23323:SF26">
    <property type="entry name" value="VACUOLAR PROTEIN SORTING-ASSOCIATED PROTEIN 18 HOMOLOG"/>
    <property type="match status" value="1"/>
</dbReference>
<proteinExistence type="predicted"/>
<dbReference type="SUPFAM" id="SSF57850">
    <property type="entry name" value="RING/U-box"/>
    <property type="match status" value="1"/>
</dbReference>
<evidence type="ECO:0000256" key="3">
    <source>
        <dbReference type="ARBA" id="ARBA00022833"/>
    </source>
</evidence>
<dbReference type="PANTHER" id="PTHR23323">
    <property type="entry name" value="VACUOLAR PROTEIN SORTING-ASSOCIATED PROTEIN"/>
    <property type="match status" value="1"/>
</dbReference>
<feature type="domain" description="RING-type" evidence="6">
    <location>
        <begin position="746"/>
        <end position="799"/>
    </location>
</feature>
<dbReference type="Gene3D" id="3.30.40.10">
    <property type="entry name" value="Zinc/RING finger domain, C3HC4 (zinc finger)"/>
    <property type="match status" value="1"/>
</dbReference>
<evidence type="ECO:0000256" key="1">
    <source>
        <dbReference type="ARBA" id="ARBA00022723"/>
    </source>
</evidence>
<dbReference type="SMART" id="SM00184">
    <property type="entry name" value="RING"/>
    <property type="match status" value="1"/>
</dbReference>
<keyword evidence="2 4" id="KW-0863">Zinc-finger</keyword>
<evidence type="ECO:0000259" key="6">
    <source>
        <dbReference type="PROSITE" id="PS50089"/>
    </source>
</evidence>
<dbReference type="InterPro" id="IPR013083">
    <property type="entry name" value="Znf_RING/FYVE/PHD"/>
</dbReference>
<evidence type="ECO:0000256" key="2">
    <source>
        <dbReference type="ARBA" id="ARBA00022771"/>
    </source>
</evidence>
<keyword evidence="8" id="KW-1185">Reference proteome</keyword>
<keyword evidence="3" id="KW-0862">Zinc</keyword>
<protein>
    <recommendedName>
        <fullName evidence="6">RING-type domain-containing protein</fullName>
    </recommendedName>
</protein>